<dbReference type="Proteomes" id="UP000001477">
    <property type="component" value="Chromosome"/>
</dbReference>
<dbReference type="HOGENOM" id="CLU_1516025_0_0_9"/>
<reference evidence="1 2" key="1">
    <citation type="journal article" date="2009" name="Proc. Natl. Acad. Sci. U.S.A.">
        <title>Characterizing a model human gut microbiota composed of members of its two dominant bacterial phyla.</title>
        <authorList>
            <person name="Mahowald M.A."/>
            <person name="Rey F.E."/>
            <person name="Seedorf H."/>
            <person name="Turnbaugh P.J."/>
            <person name="Fulton R.S."/>
            <person name="Wollam A."/>
            <person name="Shah N."/>
            <person name="Wang C."/>
            <person name="Magrini V."/>
            <person name="Wilson R.K."/>
            <person name="Cantarel B.L."/>
            <person name="Coutinho P.M."/>
            <person name="Henrissat B."/>
            <person name="Crock L.W."/>
            <person name="Russell A."/>
            <person name="Verberkmoes N.C."/>
            <person name="Hettich R.L."/>
            <person name="Gordon J.I."/>
        </authorList>
    </citation>
    <scope>NUCLEOTIDE SEQUENCE [LARGE SCALE GENOMIC DNA]</scope>
    <source>
        <strain evidence="2">ATCC 33656 / DSM 3377 / JCM 17463 / KCTC 5835 / LMG 30912 / VPI 0990</strain>
    </source>
</reference>
<dbReference type="STRING" id="515619.EUBREC_2745"/>
<dbReference type="GeneID" id="86989461"/>
<organism evidence="1 2">
    <name type="scientific">Agathobacter rectalis (strain ATCC 33656 / DSM 3377 / JCM 17463 / KCTC 5835 / VPI 0990)</name>
    <name type="common">Eubacterium rectale</name>
    <dbReference type="NCBI Taxonomy" id="515619"/>
    <lineage>
        <taxon>Bacteria</taxon>
        <taxon>Bacillati</taxon>
        <taxon>Bacillota</taxon>
        <taxon>Clostridia</taxon>
        <taxon>Lachnospirales</taxon>
        <taxon>Lachnospiraceae</taxon>
        <taxon>Agathobacter</taxon>
    </lineage>
</organism>
<evidence type="ECO:0008006" key="3">
    <source>
        <dbReference type="Google" id="ProtNLM"/>
    </source>
</evidence>
<proteinExistence type="predicted"/>
<dbReference type="AlphaFoldDB" id="C4ZH53"/>
<evidence type="ECO:0000313" key="2">
    <source>
        <dbReference type="Proteomes" id="UP000001477"/>
    </source>
</evidence>
<evidence type="ECO:0000313" key="1">
    <source>
        <dbReference type="EMBL" id="ACR76475.1"/>
    </source>
</evidence>
<sequence length="173" mass="20374">MKCIIVINGAGGVGKDTLCDFASKYYKTMNVSSVDPIKEAAYILGWKGTKQLKDRKFLSDLKKMACEYSDISTEYLLRKHREFLENDYEIMFVHIREGSEIDHFKDKIDAANIVTLLIRRNKDEKTYGNSSDDDVELYHYDYVYDNNYSLKDTEFYFVGFLRKILNERFLTFK</sequence>
<protein>
    <recommendedName>
        <fullName evidence="3">UDP-N-acetylglucosamine kinase</fullName>
    </recommendedName>
</protein>
<dbReference type="PaxDb" id="515619-EUBREC_2745"/>
<dbReference type="KEGG" id="ere:EUBREC_2745"/>
<accession>C4ZH53</accession>
<gene>
    <name evidence="1" type="ordered locus">EUBREC_2745</name>
</gene>
<dbReference type="InterPro" id="IPR027417">
    <property type="entry name" value="P-loop_NTPase"/>
</dbReference>
<dbReference type="EMBL" id="CP001107">
    <property type="protein sequence ID" value="ACR76475.1"/>
    <property type="molecule type" value="Genomic_DNA"/>
</dbReference>
<name>C4ZH53_AGARV</name>
<dbReference type="Gene3D" id="3.40.50.300">
    <property type="entry name" value="P-loop containing nucleotide triphosphate hydrolases"/>
    <property type="match status" value="1"/>
</dbReference>
<dbReference type="RefSeq" id="WP_012743503.1">
    <property type="nucleotide sequence ID" value="NC_012781.1"/>
</dbReference>